<dbReference type="RefSeq" id="WP_155969355.1">
    <property type="nucleotide sequence ID" value="NZ_CP037426.1"/>
</dbReference>
<feature type="compositionally biased region" description="Low complexity" evidence="1">
    <location>
        <begin position="56"/>
        <end position="66"/>
    </location>
</feature>
<evidence type="ECO:0000256" key="1">
    <source>
        <dbReference type="SAM" id="MobiDB-lite"/>
    </source>
</evidence>
<evidence type="ECO:0000313" key="4">
    <source>
        <dbReference type="Proteomes" id="UP000422744"/>
    </source>
</evidence>
<dbReference type="Proteomes" id="UP000422744">
    <property type="component" value="Chromosome"/>
</dbReference>
<dbReference type="EMBL" id="CP037426">
    <property type="protein sequence ID" value="QGT16713.1"/>
    <property type="molecule type" value="Genomic_DNA"/>
</dbReference>
<accession>A0A6I6CW12</accession>
<dbReference type="AlphaFoldDB" id="A0A6I6CW12"/>
<protein>
    <submittedName>
        <fullName evidence="3">Uncharacterized protein</fullName>
    </submittedName>
</protein>
<evidence type="ECO:0000313" key="2">
    <source>
        <dbReference type="EMBL" id="QGT16712.1"/>
    </source>
</evidence>
<sequence>MHSGNDKKGFDAEKWKRENTAPGGGKLLSVEKERFDDHRDTARKIEERKRQSEQPSSSMSGSSSSGVGSGNKR</sequence>
<gene>
    <name evidence="2" type="ORF">E0495_06025</name>
    <name evidence="3" type="ORF">E0495_06040</name>
</gene>
<dbReference type="EMBL" id="CP037426">
    <property type="protein sequence ID" value="QGT16712.1"/>
    <property type="molecule type" value="Genomic_DNA"/>
</dbReference>
<feature type="compositionally biased region" description="Basic and acidic residues" evidence="1">
    <location>
        <begin position="1"/>
        <end position="19"/>
    </location>
</feature>
<name>A0A6I6CW12_WOLPI</name>
<reference evidence="3 4" key="1">
    <citation type="submission" date="2019-03" db="EMBL/GenBank/DDBJ databases">
        <title>Wolbachia endosymbiont of Haematobia irritans wIrr.</title>
        <authorList>
            <person name="Parry R.H."/>
            <person name="Asgari S."/>
        </authorList>
    </citation>
    <scope>NUCLEOTIDE SEQUENCE [LARGE SCALE GENOMIC DNA]</scope>
    <source>
        <strain evidence="4">wIrr</strain>
        <strain evidence="3">WIrr</strain>
    </source>
</reference>
<evidence type="ECO:0000313" key="3">
    <source>
        <dbReference type="EMBL" id="QGT16713.1"/>
    </source>
</evidence>
<feature type="region of interest" description="Disordered" evidence="1">
    <location>
        <begin position="1"/>
        <end position="73"/>
    </location>
</feature>
<proteinExistence type="predicted"/>
<feature type="compositionally biased region" description="Basic and acidic residues" evidence="1">
    <location>
        <begin position="29"/>
        <end position="52"/>
    </location>
</feature>
<organism evidence="3 4">
    <name type="scientific">Wolbachia pipientis</name>
    <dbReference type="NCBI Taxonomy" id="955"/>
    <lineage>
        <taxon>Bacteria</taxon>
        <taxon>Pseudomonadati</taxon>
        <taxon>Pseudomonadota</taxon>
        <taxon>Alphaproteobacteria</taxon>
        <taxon>Rickettsiales</taxon>
        <taxon>Anaplasmataceae</taxon>
        <taxon>Wolbachieae</taxon>
        <taxon>Wolbachia</taxon>
    </lineage>
</organism>